<dbReference type="Proteomes" id="UP000808349">
    <property type="component" value="Unassembled WGS sequence"/>
</dbReference>
<dbReference type="EMBL" id="JADKFW010000005">
    <property type="protein sequence ID" value="MBK9717946.1"/>
    <property type="molecule type" value="Genomic_DNA"/>
</dbReference>
<keyword evidence="1" id="KW-0472">Membrane</keyword>
<protein>
    <submittedName>
        <fullName evidence="2">Uncharacterized protein</fullName>
    </submittedName>
</protein>
<sequence length="289" mass="33904">MEDIERYINGEMEVDERRDFESKLQNDTQLQEEVKRVSHLISNLKHIGLSNKIKQVQNNNRYTNKLIQILVVGIILVILALLYFLYQKTTDKIAPTVPQNFKTTPDSIQNQKNINLDTSQPINTVPIQKESKPEKSDQPIASNAHPVKRLNYEEIAMEFYFEPMEMAYLRGEDIVAPMDSVKFLYNNEEFGKTLTILNRLAPDRDVDYFKAHVYFRMAQYSKSNLFYVKALAREINLEKKEHIEWYLLLNQLACGVSCKVQFDEILLRILKNKNHKHYFDATKLKLKLA</sequence>
<evidence type="ECO:0000256" key="1">
    <source>
        <dbReference type="SAM" id="Phobius"/>
    </source>
</evidence>
<organism evidence="2 3">
    <name type="scientific">Candidatus Defluviibacterium haderslevense</name>
    <dbReference type="NCBI Taxonomy" id="2981993"/>
    <lineage>
        <taxon>Bacteria</taxon>
        <taxon>Pseudomonadati</taxon>
        <taxon>Bacteroidota</taxon>
        <taxon>Saprospiria</taxon>
        <taxon>Saprospirales</taxon>
        <taxon>Saprospiraceae</taxon>
        <taxon>Candidatus Defluviibacterium</taxon>
    </lineage>
</organism>
<accession>A0A9D7S9M8</accession>
<gene>
    <name evidence="2" type="ORF">IPO85_10590</name>
</gene>
<keyword evidence="1" id="KW-1133">Transmembrane helix</keyword>
<comment type="caution">
    <text evidence="2">The sequence shown here is derived from an EMBL/GenBank/DDBJ whole genome shotgun (WGS) entry which is preliminary data.</text>
</comment>
<dbReference type="AlphaFoldDB" id="A0A9D7S9M8"/>
<reference evidence="2 3" key="1">
    <citation type="submission" date="2020-10" db="EMBL/GenBank/DDBJ databases">
        <title>Connecting structure to function with the recovery of over 1000 high-quality activated sludge metagenome-assembled genomes encoding full-length rRNA genes using long-read sequencing.</title>
        <authorList>
            <person name="Singleton C.M."/>
            <person name="Petriglieri F."/>
            <person name="Kristensen J.M."/>
            <person name="Kirkegaard R.H."/>
            <person name="Michaelsen T.Y."/>
            <person name="Andersen M.H."/>
            <person name="Karst S.M."/>
            <person name="Dueholm M.S."/>
            <person name="Nielsen P.H."/>
            <person name="Albertsen M."/>
        </authorList>
    </citation>
    <scope>NUCLEOTIDE SEQUENCE [LARGE SCALE GENOMIC DNA]</scope>
    <source>
        <strain evidence="2">Ribe_18-Q3-R11-54_BAT3C.373</strain>
    </source>
</reference>
<evidence type="ECO:0000313" key="3">
    <source>
        <dbReference type="Proteomes" id="UP000808349"/>
    </source>
</evidence>
<proteinExistence type="predicted"/>
<keyword evidence="1" id="KW-0812">Transmembrane</keyword>
<name>A0A9D7S9M8_9BACT</name>
<evidence type="ECO:0000313" key="2">
    <source>
        <dbReference type="EMBL" id="MBK9717946.1"/>
    </source>
</evidence>
<feature type="transmembrane region" description="Helical" evidence="1">
    <location>
        <begin position="66"/>
        <end position="86"/>
    </location>
</feature>